<evidence type="ECO:0000256" key="7">
    <source>
        <dbReference type="RuleBase" id="RU363032"/>
    </source>
</evidence>
<evidence type="ECO:0000256" key="5">
    <source>
        <dbReference type="ARBA" id="ARBA00022989"/>
    </source>
</evidence>
<dbReference type="PANTHER" id="PTHR43386:SF25">
    <property type="entry name" value="PEPTIDE ABC TRANSPORTER PERMEASE PROTEIN"/>
    <property type="match status" value="1"/>
</dbReference>
<feature type="transmembrane region" description="Helical" evidence="7">
    <location>
        <begin position="25"/>
        <end position="45"/>
    </location>
</feature>
<evidence type="ECO:0000313" key="9">
    <source>
        <dbReference type="EMBL" id="QGU04604.1"/>
    </source>
</evidence>
<dbReference type="InterPro" id="IPR000515">
    <property type="entry name" value="MetI-like"/>
</dbReference>
<dbReference type="InterPro" id="IPR035906">
    <property type="entry name" value="MetI-like_sf"/>
</dbReference>
<sequence>MTTTASGNTDSRNAYLHALSHGRGLVGALLVSAVILLGLLGPLLAPYSPLEQIPGANLLGPSPGHWLGTDAVNRDILSRTLHGIRINLVITFVAVPVGAVVGSLLGLASATWRHTDTVVQRLFDLMLAFPTIILGIALTVILGAGPGTVFLVVVLAEIPVFGRLMRTQALRVRELPYVDSATVVGAGRLWVLRRHLLPNSIDPLLVQLTIAMAVGVFIEGALSFLGLGIAPPTPSLGSLINEGARYAFHAPFFAVGPLVVVIALTLGLMLISQSLSRRIR</sequence>
<keyword evidence="4 7" id="KW-0812">Transmembrane</keyword>
<comment type="subcellular location">
    <subcellularLocation>
        <location evidence="1 7">Cell membrane</location>
        <topology evidence="1 7">Multi-pass membrane protein</topology>
    </subcellularLocation>
</comment>
<reference evidence="9 10" key="1">
    <citation type="journal article" date="2021" name="Int. J. Syst. Evol. Microbiol.">
        <title>Classification of three corynebacterial strains isolated from a small paddock in North Rhine-Westphalia: proposal of &lt;i&gt;Corynebacterium kalinowskii&lt;/i&gt; sp. nov., &lt;i&gt;Corynebacterium comes&lt;/i&gt; sp. nov. and &lt;i&gt;Corynebacterium occultum&lt;/i&gt; sp. nov.</title>
        <authorList>
            <person name="Schaffert L."/>
            <person name="Ruwe M."/>
            <person name="Milse J."/>
            <person name="Hanuschka K."/>
            <person name="Ortseifen V."/>
            <person name="Droste J."/>
            <person name="Brandt D."/>
            <person name="Schl L."/>
            <person name="Kutter Y."/>
            <person name="Vinke S."/>
            <person name="Vieh P."/>
            <person name="Jacob L."/>
            <person name="L N.C."/>
            <person name="Schulte-Berndt E."/>
            <person name="Hain C."/>
            <person name="Linder M."/>
            <person name="Schmidt P."/>
            <person name="Wollenschl L."/>
            <person name="Luttermann T."/>
            <person name="Thieme E."/>
            <person name="Hassa J."/>
            <person name="Haak M."/>
            <person name="Wittchen M."/>
            <person name="Mentz A."/>
            <person name="Persicke M."/>
            <person name="Busche T."/>
            <person name="R C."/>
        </authorList>
    </citation>
    <scope>NUCLEOTIDE SEQUENCE [LARGE SCALE GENOMIC DNA]</scope>
    <source>
        <strain evidence="9 10">2019</strain>
    </source>
</reference>
<dbReference type="SUPFAM" id="SSF161098">
    <property type="entry name" value="MetI-like"/>
    <property type="match status" value="1"/>
</dbReference>
<accession>A0A6B8VTB8</accession>
<feature type="transmembrane region" description="Helical" evidence="7">
    <location>
        <begin position="204"/>
        <end position="230"/>
    </location>
</feature>
<dbReference type="RefSeq" id="WP_156228144.1">
    <property type="nucleotide sequence ID" value="NZ_CP046453.1"/>
</dbReference>
<dbReference type="CDD" id="cd06261">
    <property type="entry name" value="TM_PBP2"/>
    <property type="match status" value="1"/>
</dbReference>
<evidence type="ECO:0000256" key="1">
    <source>
        <dbReference type="ARBA" id="ARBA00004651"/>
    </source>
</evidence>
<keyword evidence="3" id="KW-1003">Cell membrane</keyword>
<evidence type="ECO:0000256" key="3">
    <source>
        <dbReference type="ARBA" id="ARBA00022475"/>
    </source>
</evidence>
<evidence type="ECO:0000256" key="4">
    <source>
        <dbReference type="ARBA" id="ARBA00022692"/>
    </source>
</evidence>
<evidence type="ECO:0000256" key="6">
    <source>
        <dbReference type="ARBA" id="ARBA00023136"/>
    </source>
</evidence>
<feature type="transmembrane region" description="Helical" evidence="7">
    <location>
        <begin position="88"/>
        <end position="112"/>
    </location>
</feature>
<dbReference type="Pfam" id="PF00528">
    <property type="entry name" value="BPD_transp_1"/>
    <property type="match status" value="1"/>
</dbReference>
<dbReference type="AlphaFoldDB" id="A0A6B8VTB8"/>
<dbReference type="GO" id="GO:0055085">
    <property type="term" value="P:transmembrane transport"/>
    <property type="evidence" value="ECO:0007669"/>
    <property type="project" value="InterPro"/>
</dbReference>
<dbReference type="KEGG" id="ccoe:CETAM_06710"/>
<feature type="transmembrane region" description="Helical" evidence="7">
    <location>
        <begin position="132"/>
        <end position="156"/>
    </location>
</feature>
<dbReference type="GO" id="GO:0005886">
    <property type="term" value="C:plasma membrane"/>
    <property type="evidence" value="ECO:0007669"/>
    <property type="project" value="UniProtKB-SubCell"/>
</dbReference>
<dbReference type="EMBL" id="CP046453">
    <property type="protein sequence ID" value="QGU04604.1"/>
    <property type="molecule type" value="Genomic_DNA"/>
</dbReference>
<keyword evidence="6 7" id="KW-0472">Membrane</keyword>
<keyword evidence="10" id="KW-1185">Reference proteome</keyword>
<dbReference type="Gene3D" id="1.10.3720.10">
    <property type="entry name" value="MetI-like"/>
    <property type="match status" value="1"/>
</dbReference>
<protein>
    <submittedName>
        <fullName evidence="9">Glutathione transport system permease protein GsiD</fullName>
    </submittedName>
</protein>
<name>A0A6B8VTB8_9CORY</name>
<feature type="transmembrane region" description="Helical" evidence="7">
    <location>
        <begin position="250"/>
        <end position="271"/>
    </location>
</feature>
<evidence type="ECO:0000313" key="10">
    <source>
        <dbReference type="Proteomes" id="UP000425178"/>
    </source>
</evidence>
<feature type="domain" description="ABC transmembrane type-1" evidence="8">
    <location>
        <begin position="84"/>
        <end position="270"/>
    </location>
</feature>
<dbReference type="InterPro" id="IPR050366">
    <property type="entry name" value="BP-dependent_transpt_permease"/>
</dbReference>
<gene>
    <name evidence="9" type="primary">gsiD1</name>
    <name evidence="9" type="ORF">CETAM_06710</name>
</gene>
<keyword evidence="2 7" id="KW-0813">Transport</keyword>
<proteinExistence type="inferred from homology"/>
<dbReference type="PANTHER" id="PTHR43386">
    <property type="entry name" value="OLIGOPEPTIDE TRANSPORT SYSTEM PERMEASE PROTEIN APPC"/>
    <property type="match status" value="1"/>
</dbReference>
<evidence type="ECO:0000256" key="2">
    <source>
        <dbReference type="ARBA" id="ARBA00022448"/>
    </source>
</evidence>
<comment type="similarity">
    <text evidence="7">Belongs to the binding-protein-dependent transport system permease family.</text>
</comment>
<dbReference type="Proteomes" id="UP000425178">
    <property type="component" value="Chromosome"/>
</dbReference>
<keyword evidence="5 7" id="KW-1133">Transmembrane helix</keyword>
<organism evidence="9 10">
    <name type="scientific">Corynebacterium comes</name>
    <dbReference type="NCBI Taxonomy" id="2675218"/>
    <lineage>
        <taxon>Bacteria</taxon>
        <taxon>Bacillati</taxon>
        <taxon>Actinomycetota</taxon>
        <taxon>Actinomycetes</taxon>
        <taxon>Mycobacteriales</taxon>
        <taxon>Corynebacteriaceae</taxon>
        <taxon>Corynebacterium</taxon>
    </lineage>
</organism>
<dbReference type="PROSITE" id="PS50928">
    <property type="entry name" value="ABC_TM1"/>
    <property type="match status" value="1"/>
</dbReference>
<evidence type="ECO:0000259" key="8">
    <source>
        <dbReference type="PROSITE" id="PS50928"/>
    </source>
</evidence>